<dbReference type="InterPro" id="IPR024930">
    <property type="entry name" value="Skp_dom_sf"/>
</dbReference>
<evidence type="ECO:0000256" key="4">
    <source>
        <dbReference type="SAM" id="SignalP"/>
    </source>
</evidence>
<dbReference type="GO" id="GO:0051082">
    <property type="term" value="F:unfolded protein binding"/>
    <property type="evidence" value="ECO:0007669"/>
    <property type="project" value="InterPro"/>
</dbReference>
<dbReference type="Proteomes" id="UP000317557">
    <property type="component" value="Unassembled WGS sequence"/>
</dbReference>
<dbReference type="InterPro" id="IPR005632">
    <property type="entry name" value="Chaperone_Skp"/>
</dbReference>
<organism evidence="5 6">
    <name type="scientific">Gracilimonas mengyeensis</name>
    <dbReference type="NCBI Taxonomy" id="1302730"/>
    <lineage>
        <taxon>Bacteria</taxon>
        <taxon>Pseudomonadati</taxon>
        <taxon>Balneolota</taxon>
        <taxon>Balneolia</taxon>
        <taxon>Balneolales</taxon>
        <taxon>Balneolaceae</taxon>
        <taxon>Gracilimonas</taxon>
    </lineage>
</organism>
<dbReference type="EMBL" id="FXTP01000013">
    <property type="protein sequence ID" value="SMO86305.1"/>
    <property type="molecule type" value="Genomic_DNA"/>
</dbReference>
<reference evidence="5 6" key="1">
    <citation type="submission" date="2017-05" db="EMBL/GenBank/DDBJ databases">
        <authorList>
            <person name="Varghese N."/>
            <person name="Submissions S."/>
        </authorList>
    </citation>
    <scope>NUCLEOTIDE SEQUENCE [LARGE SCALE GENOMIC DNA]</scope>
    <source>
        <strain evidence="5 6">DSM 21985</strain>
    </source>
</reference>
<feature type="chain" id="PRO_5021981361" evidence="4">
    <location>
        <begin position="23"/>
        <end position="172"/>
    </location>
</feature>
<dbReference type="SUPFAM" id="SSF111384">
    <property type="entry name" value="OmpH-like"/>
    <property type="match status" value="1"/>
</dbReference>
<protein>
    <submittedName>
        <fullName evidence="5">Periplasmic chaperone for outer membrane proteins Skp</fullName>
    </submittedName>
</protein>
<dbReference type="PANTHER" id="PTHR35089">
    <property type="entry name" value="CHAPERONE PROTEIN SKP"/>
    <property type="match status" value="1"/>
</dbReference>
<dbReference type="Gene3D" id="3.30.910.20">
    <property type="entry name" value="Skp domain"/>
    <property type="match status" value="1"/>
</dbReference>
<evidence type="ECO:0000256" key="2">
    <source>
        <dbReference type="ARBA" id="ARBA00022729"/>
    </source>
</evidence>
<keyword evidence="3" id="KW-0175">Coiled coil</keyword>
<evidence type="ECO:0000313" key="6">
    <source>
        <dbReference type="Proteomes" id="UP000317557"/>
    </source>
</evidence>
<sequence>MKKRTIFVTLFLSLFLLQGAFAQVKIGYTNPARVLSQLPEVEEVDQQIQQLIEERDAELAEKATNLQQVFSDYEASMNSMTEEERGVQEQELMQMNQQFEEERSNMMNEIRQRRQELMAPIIERMNTAMAEVAEEQGLDLILNEGTSYGDAIIFYAGSERLNVTEDIIEKLK</sequence>
<comment type="similarity">
    <text evidence="1">Belongs to the Skp family.</text>
</comment>
<dbReference type="PANTHER" id="PTHR35089:SF1">
    <property type="entry name" value="CHAPERONE PROTEIN SKP"/>
    <property type="match status" value="1"/>
</dbReference>
<evidence type="ECO:0000256" key="1">
    <source>
        <dbReference type="ARBA" id="ARBA00009091"/>
    </source>
</evidence>
<dbReference type="AlphaFoldDB" id="A0A521EQY1"/>
<gene>
    <name evidence="5" type="ORF">SAMN06265219_11355</name>
</gene>
<feature type="signal peptide" evidence="4">
    <location>
        <begin position="1"/>
        <end position="22"/>
    </location>
</feature>
<dbReference type="Pfam" id="PF03938">
    <property type="entry name" value="OmpH"/>
    <property type="match status" value="1"/>
</dbReference>
<dbReference type="RefSeq" id="WP_142455355.1">
    <property type="nucleotide sequence ID" value="NZ_FXTP01000013.1"/>
</dbReference>
<accession>A0A521EQY1</accession>
<feature type="coiled-coil region" evidence="3">
    <location>
        <begin position="89"/>
        <end position="116"/>
    </location>
</feature>
<dbReference type="GO" id="GO:0005829">
    <property type="term" value="C:cytosol"/>
    <property type="evidence" value="ECO:0007669"/>
    <property type="project" value="TreeGrafter"/>
</dbReference>
<name>A0A521EQY1_9BACT</name>
<evidence type="ECO:0000256" key="3">
    <source>
        <dbReference type="SAM" id="Coils"/>
    </source>
</evidence>
<keyword evidence="6" id="KW-1185">Reference proteome</keyword>
<evidence type="ECO:0000313" key="5">
    <source>
        <dbReference type="EMBL" id="SMO86305.1"/>
    </source>
</evidence>
<dbReference type="SMART" id="SM00935">
    <property type="entry name" value="OmpH"/>
    <property type="match status" value="1"/>
</dbReference>
<keyword evidence="2 4" id="KW-0732">Signal</keyword>
<proteinExistence type="inferred from homology"/>
<dbReference type="OrthoDB" id="1493480at2"/>
<dbReference type="GO" id="GO:0050821">
    <property type="term" value="P:protein stabilization"/>
    <property type="evidence" value="ECO:0007669"/>
    <property type="project" value="TreeGrafter"/>
</dbReference>